<protein>
    <submittedName>
        <fullName evidence="1">Uncharacterized protein</fullName>
    </submittedName>
</protein>
<accession>A0A0K2T411</accession>
<sequence>ASYSVLYRLSAFSIILVLNNKGGNDNVLDRRLYYLINDAISISSLLLARFCILTKIINLTIYTIQQHFCTQAEIHIYYFY</sequence>
<name>A0A0K2T411_LEPSM</name>
<reference evidence="1" key="1">
    <citation type="submission" date="2014-05" db="EMBL/GenBank/DDBJ databases">
        <authorList>
            <person name="Chronopoulou M."/>
        </authorList>
    </citation>
    <scope>NUCLEOTIDE SEQUENCE</scope>
    <source>
        <tissue evidence="1">Whole organism</tissue>
    </source>
</reference>
<dbReference type="EMBL" id="HACA01002966">
    <property type="protein sequence ID" value="CDW20327.1"/>
    <property type="molecule type" value="Transcribed_RNA"/>
</dbReference>
<dbReference type="AlphaFoldDB" id="A0A0K2T411"/>
<feature type="non-terminal residue" evidence="1">
    <location>
        <position position="1"/>
    </location>
</feature>
<organism evidence="1">
    <name type="scientific">Lepeophtheirus salmonis</name>
    <name type="common">Salmon louse</name>
    <name type="synonym">Caligus salmonis</name>
    <dbReference type="NCBI Taxonomy" id="72036"/>
    <lineage>
        <taxon>Eukaryota</taxon>
        <taxon>Metazoa</taxon>
        <taxon>Ecdysozoa</taxon>
        <taxon>Arthropoda</taxon>
        <taxon>Crustacea</taxon>
        <taxon>Multicrustacea</taxon>
        <taxon>Hexanauplia</taxon>
        <taxon>Copepoda</taxon>
        <taxon>Siphonostomatoida</taxon>
        <taxon>Caligidae</taxon>
        <taxon>Lepeophtheirus</taxon>
    </lineage>
</organism>
<evidence type="ECO:0000313" key="1">
    <source>
        <dbReference type="EMBL" id="CDW20327.1"/>
    </source>
</evidence>
<proteinExistence type="predicted"/>